<dbReference type="Pfam" id="PF07714">
    <property type="entry name" value="PK_Tyr_Ser-Thr"/>
    <property type="match status" value="1"/>
</dbReference>
<dbReference type="Proteomes" id="UP000760860">
    <property type="component" value="Unassembled WGS sequence"/>
</dbReference>
<accession>A0A8T1K9D0</accession>
<sequence>MNVASSRAVRWQAPEVLKGEAPSHQSDVYSLGMCVIEAVTGGRSWGLKDEVIVRILKVTWAPEDINNGSGPDCPQRDARHLAWRMCCQDPSKRLSISSVRYELEQFSMKDNCNLSQPEQERSCSFDEYDSGRMKGLWLKLLAHMEKWDHIQYHQAFDELKKIRELLQDSTCDPTFFGRFHTLLIEFYQMIKMSPEQARMMHLTSTRVTSNSLYAFQWRVNSLMASLGEAPEAEKKREERWHEQRKDQIEGFVTGVSDTFLLLKDLKSLEERSLFLRNLKTELEDPQGKYTADQRAVMEKVHKEIARMLEREGDSDLVPKWFIPWYELIVDDWNTLRAGGFGKVYKAKWLDSQVVVKRLDLAGSSTNFVTSISDFSLSTLSVSADPTVSEAAVKSTKREEALKMFRREVDIWFGFSHPHVIQLFGACHVGRPFFVCEYATNGTLVSYLRKNPDQLWAKLHEAALGVQYLHARGVVHSDLKGNNIVIGSDFKAKVTDFGLSSIESSEAQPLVSAAWHWLAPECFSAANTRPTSASDVYSLGMCIVEALRVVEAARAGKDTQFHLPWRVADRNAVKYHAVRGELPYKLTICDNNQWDLIKRMCALNPEERIKISTVVDEFDTLANASIGNQTENYIETSAIGSVESVSRAISEAREMLVRPQGSTDRRDAVLSLYVSLWDSLEEVKVQLTKSLLPNVGLSSAD</sequence>
<dbReference type="PROSITE" id="PS50011">
    <property type="entry name" value="PROTEIN_KINASE_DOM"/>
    <property type="match status" value="2"/>
</dbReference>
<dbReference type="EMBL" id="RCMV01000474">
    <property type="protein sequence ID" value="KAG3216596.1"/>
    <property type="molecule type" value="Genomic_DNA"/>
</dbReference>
<dbReference type="Gene3D" id="1.10.510.10">
    <property type="entry name" value="Transferase(Phosphotransferase) domain 1"/>
    <property type="match status" value="2"/>
</dbReference>
<dbReference type="Pfam" id="PF00069">
    <property type="entry name" value="Pkinase"/>
    <property type="match status" value="1"/>
</dbReference>
<dbReference type="InterPro" id="IPR001245">
    <property type="entry name" value="Ser-Thr/Tyr_kinase_cat_dom"/>
</dbReference>
<dbReference type="InterPro" id="IPR008271">
    <property type="entry name" value="Ser/Thr_kinase_AS"/>
</dbReference>
<dbReference type="PROSITE" id="PS00108">
    <property type="entry name" value="PROTEIN_KINASE_ST"/>
    <property type="match status" value="1"/>
</dbReference>
<evidence type="ECO:0000313" key="2">
    <source>
        <dbReference type="Proteomes" id="UP000760860"/>
    </source>
</evidence>
<name>A0A8T1K9D0_9STRA</name>
<dbReference type="SMART" id="SM00220">
    <property type="entry name" value="S_TKc"/>
    <property type="match status" value="1"/>
</dbReference>
<dbReference type="PANTHER" id="PTHR44329:SF214">
    <property type="entry name" value="PROTEIN KINASE DOMAIN-CONTAINING PROTEIN"/>
    <property type="match status" value="1"/>
</dbReference>
<evidence type="ECO:0000313" key="1">
    <source>
        <dbReference type="EMBL" id="KAG3216596.1"/>
    </source>
</evidence>
<proteinExistence type="predicted"/>
<gene>
    <name evidence="1" type="ORF">PC129_g12553</name>
</gene>
<organism evidence="1 2">
    <name type="scientific">Phytophthora cactorum</name>
    <dbReference type="NCBI Taxonomy" id="29920"/>
    <lineage>
        <taxon>Eukaryota</taxon>
        <taxon>Sar</taxon>
        <taxon>Stramenopiles</taxon>
        <taxon>Oomycota</taxon>
        <taxon>Peronosporomycetes</taxon>
        <taxon>Peronosporales</taxon>
        <taxon>Peronosporaceae</taxon>
        <taxon>Phytophthora</taxon>
    </lineage>
</organism>
<dbReference type="AlphaFoldDB" id="A0A8T1K9D0"/>
<dbReference type="GO" id="GO:0004674">
    <property type="term" value="F:protein serine/threonine kinase activity"/>
    <property type="evidence" value="ECO:0007669"/>
    <property type="project" value="TreeGrafter"/>
</dbReference>
<comment type="caution">
    <text evidence="1">The sequence shown here is derived from an EMBL/GenBank/DDBJ whole genome shotgun (WGS) entry which is preliminary data.</text>
</comment>
<dbReference type="VEuPathDB" id="FungiDB:PC110_g12403"/>
<reference evidence="1" key="1">
    <citation type="submission" date="2018-05" db="EMBL/GenBank/DDBJ databases">
        <title>Effector identification in a new, highly contiguous assembly of the strawberry crown rot pathogen Phytophthora cactorum.</title>
        <authorList>
            <person name="Armitage A.D."/>
            <person name="Nellist C.F."/>
            <person name="Bates H."/>
            <person name="Vickerstaff R.J."/>
            <person name="Harrison R.J."/>
        </authorList>
    </citation>
    <scope>NUCLEOTIDE SEQUENCE</scope>
    <source>
        <strain evidence="1">P421</strain>
    </source>
</reference>
<dbReference type="InterPro" id="IPR011009">
    <property type="entry name" value="Kinase-like_dom_sf"/>
</dbReference>
<dbReference type="PANTHER" id="PTHR44329">
    <property type="entry name" value="SERINE/THREONINE-PROTEIN KINASE TNNI3K-RELATED"/>
    <property type="match status" value="1"/>
</dbReference>
<dbReference type="InterPro" id="IPR000719">
    <property type="entry name" value="Prot_kinase_dom"/>
</dbReference>
<dbReference type="GO" id="GO:0005524">
    <property type="term" value="F:ATP binding"/>
    <property type="evidence" value="ECO:0007669"/>
    <property type="project" value="InterPro"/>
</dbReference>
<dbReference type="Gene3D" id="3.30.200.20">
    <property type="entry name" value="Phosphorylase Kinase, domain 1"/>
    <property type="match status" value="1"/>
</dbReference>
<dbReference type="InterPro" id="IPR051681">
    <property type="entry name" value="Ser/Thr_Kinases-Pseudokinases"/>
</dbReference>
<dbReference type="SUPFAM" id="SSF56112">
    <property type="entry name" value="Protein kinase-like (PK-like)"/>
    <property type="match status" value="2"/>
</dbReference>
<protein>
    <submittedName>
        <fullName evidence="1">Uncharacterized protein</fullName>
    </submittedName>
</protein>